<dbReference type="Proteomes" id="UP000719267">
    <property type="component" value="Unassembled WGS sequence"/>
</dbReference>
<comment type="caution">
    <text evidence="2">The sequence shown here is derived from an EMBL/GenBank/DDBJ whole genome shotgun (WGS) entry which is preliminary data.</text>
</comment>
<reference evidence="2 3" key="1">
    <citation type="submission" date="2021-07" db="EMBL/GenBank/DDBJ databases">
        <title>Mesonia aestuariivivens sp. nov., isolated from a tidal flat.</title>
        <authorList>
            <person name="Kim Y.-O."/>
            <person name="Yoon J.-H."/>
        </authorList>
    </citation>
    <scope>NUCLEOTIDE SEQUENCE [LARGE SCALE GENOMIC DNA]</scope>
    <source>
        <strain evidence="2 3">JHPTF-M18</strain>
    </source>
</reference>
<name>A0ABS6W0B7_9FLAO</name>
<evidence type="ECO:0000256" key="1">
    <source>
        <dbReference type="SAM" id="MobiDB-lite"/>
    </source>
</evidence>
<feature type="region of interest" description="Disordered" evidence="1">
    <location>
        <begin position="136"/>
        <end position="208"/>
    </location>
</feature>
<accession>A0ABS6W0B7</accession>
<feature type="compositionally biased region" description="Basic and acidic residues" evidence="1">
    <location>
        <begin position="189"/>
        <end position="198"/>
    </location>
</feature>
<organism evidence="2 3">
    <name type="scientific">Mesonia aestuariivivens</name>
    <dbReference type="NCBI Taxonomy" id="2796128"/>
    <lineage>
        <taxon>Bacteria</taxon>
        <taxon>Pseudomonadati</taxon>
        <taxon>Bacteroidota</taxon>
        <taxon>Flavobacteriia</taxon>
        <taxon>Flavobacteriales</taxon>
        <taxon>Flavobacteriaceae</taxon>
        <taxon>Mesonia</taxon>
    </lineage>
</organism>
<evidence type="ECO:0000313" key="3">
    <source>
        <dbReference type="Proteomes" id="UP000719267"/>
    </source>
</evidence>
<proteinExistence type="predicted"/>
<keyword evidence="3" id="KW-1185">Reference proteome</keyword>
<dbReference type="EMBL" id="JAHWDF010000004">
    <property type="protein sequence ID" value="MBW2961267.1"/>
    <property type="molecule type" value="Genomic_DNA"/>
</dbReference>
<evidence type="ECO:0008006" key="4">
    <source>
        <dbReference type="Google" id="ProtNLM"/>
    </source>
</evidence>
<evidence type="ECO:0000313" key="2">
    <source>
        <dbReference type="EMBL" id="MBW2961267.1"/>
    </source>
</evidence>
<protein>
    <recommendedName>
        <fullName evidence="4">Rho termination factor N-terminal domain-containing protein</fullName>
    </recommendedName>
</protein>
<feature type="compositionally biased region" description="Basic and acidic residues" evidence="1">
    <location>
        <begin position="144"/>
        <end position="182"/>
    </location>
</feature>
<sequence length="249" mass="28110">MELKDKISIIQEYSSKEIINGASHNGKPLLKYVLEAFEEYFGYACKHCSSELPGYIKKLQSINTNKPIMSTKDRKYRMKSGSTIHKKGTNKYYSDLNITDEIAEELLKQNLNRAALFAKMPEGAIKRLKKERAEEEAAAAEAQAKAEQEEADRKAKEEAAQKEAEEAARKEAEAAQKDKEEQEAAEAQAKAEFEKAYEAGDLTAEQIDPLNMDEIKSYAKKHNYKFGSRSSKDDLVKEVAAKEVITEKE</sequence>
<dbReference type="RefSeq" id="WP_219039547.1">
    <property type="nucleotide sequence ID" value="NZ_JAHWDF010000004.1"/>
</dbReference>
<gene>
    <name evidence="2" type="ORF">KW502_05595</name>
</gene>